<keyword evidence="3" id="KW-1185">Reference proteome</keyword>
<feature type="compositionally biased region" description="Low complexity" evidence="1">
    <location>
        <begin position="196"/>
        <end position="207"/>
    </location>
</feature>
<feature type="compositionally biased region" description="Basic residues" evidence="1">
    <location>
        <begin position="219"/>
        <end position="238"/>
    </location>
</feature>
<evidence type="ECO:0000256" key="1">
    <source>
        <dbReference type="SAM" id="MobiDB-lite"/>
    </source>
</evidence>
<dbReference type="EMBL" id="MU004611">
    <property type="protein sequence ID" value="KAF2647505.1"/>
    <property type="molecule type" value="Genomic_DNA"/>
</dbReference>
<dbReference type="AlphaFoldDB" id="A0A6A6SI11"/>
<dbReference type="InterPro" id="IPR018555">
    <property type="entry name" value="C630.06c-like"/>
</dbReference>
<dbReference type="Pfam" id="PF09428">
    <property type="entry name" value="DUF2011"/>
    <property type="match status" value="1"/>
</dbReference>
<feature type="compositionally biased region" description="Basic and acidic residues" evidence="1">
    <location>
        <begin position="208"/>
        <end position="218"/>
    </location>
</feature>
<name>A0A6A6SI11_9PLEO</name>
<organism evidence="2 3">
    <name type="scientific">Lophiostoma macrostomum CBS 122681</name>
    <dbReference type="NCBI Taxonomy" id="1314788"/>
    <lineage>
        <taxon>Eukaryota</taxon>
        <taxon>Fungi</taxon>
        <taxon>Dikarya</taxon>
        <taxon>Ascomycota</taxon>
        <taxon>Pezizomycotina</taxon>
        <taxon>Dothideomycetes</taxon>
        <taxon>Pleosporomycetidae</taxon>
        <taxon>Pleosporales</taxon>
        <taxon>Lophiostomataceae</taxon>
        <taxon>Lophiostoma</taxon>
    </lineage>
</organism>
<feature type="region of interest" description="Disordered" evidence="1">
    <location>
        <begin position="192"/>
        <end position="258"/>
    </location>
</feature>
<evidence type="ECO:0000313" key="2">
    <source>
        <dbReference type="EMBL" id="KAF2647505.1"/>
    </source>
</evidence>
<protein>
    <recommendedName>
        <fullName evidence="4">DUF2011 domain-containing protein</fullName>
    </recommendedName>
</protein>
<proteinExistence type="predicted"/>
<evidence type="ECO:0008006" key="4">
    <source>
        <dbReference type="Google" id="ProtNLM"/>
    </source>
</evidence>
<dbReference type="Proteomes" id="UP000799324">
    <property type="component" value="Unassembled WGS sequence"/>
</dbReference>
<reference evidence="2" key="1">
    <citation type="journal article" date="2020" name="Stud. Mycol.">
        <title>101 Dothideomycetes genomes: a test case for predicting lifestyles and emergence of pathogens.</title>
        <authorList>
            <person name="Haridas S."/>
            <person name="Albert R."/>
            <person name="Binder M."/>
            <person name="Bloem J."/>
            <person name="Labutti K."/>
            <person name="Salamov A."/>
            <person name="Andreopoulos B."/>
            <person name="Baker S."/>
            <person name="Barry K."/>
            <person name="Bills G."/>
            <person name="Bluhm B."/>
            <person name="Cannon C."/>
            <person name="Castanera R."/>
            <person name="Culley D."/>
            <person name="Daum C."/>
            <person name="Ezra D."/>
            <person name="Gonzalez J."/>
            <person name="Henrissat B."/>
            <person name="Kuo A."/>
            <person name="Liang C."/>
            <person name="Lipzen A."/>
            <person name="Lutzoni F."/>
            <person name="Magnuson J."/>
            <person name="Mondo S."/>
            <person name="Nolan M."/>
            <person name="Ohm R."/>
            <person name="Pangilinan J."/>
            <person name="Park H.-J."/>
            <person name="Ramirez L."/>
            <person name="Alfaro M."/>
            <person name="Sun H."/>
            <person name="Tritt A."/>
            <person name="Yoshinaga Y."/>
            <person name="Zwiers L.-H."/>
            <person name="Turgeon B."/>
            <person name="Goodwin S."/>
            <person name="Spatafora J."/>
            <person name="Crous P."/>
            <person name="Grigoriev I."/>
        </authorList>
    </citation>
    <scope>NUCLEOTIDE SEQUENCE</scope>
    <source>
        <strain evidence="2">CBS 122681</strain>
    </source>
</reference>
<gene>
    <name evidence="2" type="ORF">K491DRAFT_304222</name>
</gene>
<evidence type="ECO:0000313" key="3">
    <source>
        <dbReference type="Proteomes" id="UP000799324"/>
    </source>
</evidence>
<sequence>MFELPRAKRVRREELQSPASSPRSSPDPEVTELLRSRINDDYEFIATLEDGDPTEHNAIAPAEASEDEVELILFAGQSTTQRSNKIRLASPEVNPQSAGFVLERPRNYYFAEEIDRKRHGPLQSVAVDGDAVMKMSRQPWPGSALPWKVRSISANGLKTVVRIGHPPTLVTVEEGEKTRKRKGKKARIALRKKLQASKSKQQQQAILAKEKAEADREKKTRRNREKKLKKKVREKAKKVATSGEGEGDGSGSEAEGAD</sequence>
<feature type="region of interest" description="Disordered" evidence="1">
    <location>
        <begin position="1"/>
        <end position="30"/>
    </location>
</feature>
<dbReference type="OrthoDB" id="5425061at2759"/>
<accession>A0A6A6SI11</accession>
<feature type="compositionally biased region" description="Low complexity" evidence="1">
    <location>
        <begin position="17"/>
        <end position="28"/>
    </location>
</feature>